<dbReference type="AlphaFoldDB" id="A0A839DSM3"/>
<dbReference type="PANTHER" id="PTHR45890">
    <property type="entry name" value="AARF DOMAIN CONTAINING KINASE 2 (PREDICTED)"/>
    <property type="match status" value="1"/>
</dbReference>
<accession>A0A839DSM3</accession>
<keyword evidence="3" id="KW-1185">Reference proteome</keyword>
<evidence type="ECO:0000259" key="1">
    <source>
        <dbReference type="PROSITE" id="PS50011"/>
    </source>
</evidence>
<proteinExistence type="predicted"/>
<dbReference type="Gene3D" id="1.10.510.10">
    <property type="entry name" value="Transferase(Phosphotransferase) domain 1"/>
    <property type="match status" value="1"/>
</dbReference>
<evidence type="ECO:0000313" key="2">
    <source>
        <dbReference type="EMBL" id="MBA8824992.1"/>
    </source>
</evidence>
<dbReference type="SUPFAM" id="SSF56112">
    <property type="entry name" value="Protein kinase-like (PK-like)"/>
    <property type="match status" value="1"/>
</dbReference>
<dbReference type="Pfam" id="PF03109">
    <property type="entry name" value="ABC1"/>
    <property type="match status" value="1"/>
</dbReference>
<dbReference type="EMBL" id="JACGWZ010000002">
    <property type="protein sequence ID" value="MBA8824992.1"/>
    <property type="molecule type" value="Genomic_DNA"/>
</dbReference>
<dbReference type="GO" id="GO:0004672">
    <property type="term" value="F:protein kinase activity"/>
    <property type="evidence" value="ECO:0007669"/>
    <property type="project" value="InterPro"/>
</dbReference>
<dbReference type="GO" id="GO:0005524">
    <property type="term" value="F:ATP binding"/>
    <property type="evidence" value="ECO:0007669"/>
    <property type="project" value="InterPro"/>
</dbReference>
<dbReference type="RefSeq" id="WP_220480119.1">
    <property type="nucleotide sequence ID" value="NZ_JACGWZ010000002.1"/>
</dbReference>
<evidence type="ECO:0000313" key="3">
    <source>
        <dbReference type="Proteomes" id="UP000569329"/>
    </source>
</evidence>
<dbReference type="PROSITE" id="PS50011">
    <property type="entry name" value="PROTEIN_KINASE_DOM"/>
    <property type="match status" value="1"/>
</dbReference>
<dbReference type="InterPro" id="IPR011009">
    <property type="entry name" value="Kinase-like_dom_sf"/>
</dbReference>
<gene>
    <name evidence="2" type="ORF">FHX42_002339</name>
</gene>
<dbReference type="InterPro" id="IPR052402">
    <property type="entry name" value="ADCK_kinase"/>
</dbReference>
<dbReference type="PANTHER" id="PTHR45890:SF1">
    <property type="entry name" value="AARF DOMAIN CONTAINING KINASE 2"/>
    <property type="match status" value="1"/>
</dbReference>
<sequence>MAAVLARSGAILGWRIARSRLPGGRDRSDGELGEWLAQVVCELGPAFVKAAQLLSARVDLLPPRVCRGLARLHDDVVRTPITGLAGLLGDRLGEVGHALARSCELVGSGSIACVYRAVTPDGHEVAVKVRRPGIESVLRRDLAIMCSVAGVLERTPMFRGVPVREIVGQLADSIRGQVDFEREAVELRELHAGVRDEERVLVPQPRPELSTRDVLVMDHVGELDRRQPWQVTREVREGAVLAVLRSVYRMLFLHGLVHCDLHPGNLYFRRDGTVVMVDAGFTTRLGEHARTKFTAFFYCMSLGDGPACADVVLSTTKPRPGADVDGFRCDLAELVEVNSGLSAAEFDLVSFAASLFDLQRRYGLAADPQFVFPILSLLVLEGAVRDMHPEVDFQHEAMPFLTKALMERVVSTDTA</sequence>
<keyword evidence="2" id="KW-0830">Ubiquinone</keyword>
<feature type="domain" description="Protein kinase" evidence="1">
    <location>
        <begin position="100"/>
        <end position="415"/>
    </location>
</feature>
<dbReference type="Proteomes" id="UP000569329">
    <property type="component" value="Unassembled WGS sequence"/>
</dbReference>
<organism evidence="2 3">
    <name type="scientific">Halosaccharopolyspora lacisalsi</name>
    <dbReference type="NCBI Taxonomy" id="1000566"/>
    <lineage>
        <taxon>Bacteria</taxon>
        <taxon>Bacillati</taxon>
        <taxon>Actinomycetota</taxon>
        <taxon>Actinomycetes</taxon>
        <taxon>Pseudonocardiales</taxon>
        <taxon>Pseudonocardiaceae</taxon>
        <taxon>Halosaccharopolyspora</taxon>
    </lineage>
</organism>
<comment type="caution">
    <text evidence="2">The sequence shown here is derived from an EMBL/GenBank/DDBJ whole genome shotgun (WGS) entry which is preliminary data.</text>
</comment>
<dbReference type="CDD" id="cd05121">
    <property type="entry name" value="ABC1_ADCK3-like"/>
    <property type="match status" value="1"/>
</dbReference>
<dbReference type="InterPro" id="IPR000719">
    <property type="entry name" value="Prot_kinase_dom"/>
</dbReference>
<name>A0A839DSM3_9PSEU</name>
<protein>
    <submittedName>
        <fullName evidence="2">Ubiquinone biosynthesis protein</fullName>
    </submittedName>
</protein>
<dbReference type="InterPro" id="IPR004147">
    <property type="entry name" value="ABC1_dom"/>
</dbReference>
<reference evidence="2 3" key="1">
    <citation type="submission" date="2020-07" db="EMBL/GenBank/DDBJ databases">
        <title>Sequencing the genomes of 1000 actinobacteria strains.</title>
        <authorList>
            <person name="Klenk H.-P."/>
        </authorList>
    </citation>
    <scope>NUCLEOTIDE SEQUENCE [LARGE SCALE GENOMIC DNA]</scope>
    <source>
        <strain evidence="2 3">DSM 45975</strain>
    </source>
</reference>